<reference evidence="9 10" key="1">
    <citation type="submission" date="2019-01" db="EMBL/GenBank/DDBJ databases">
        <authorList>
            <person name="Chen W.-M."/>
        </authorList>
    </citation>
    <scope>NUCLEOTIDE SEQUENCE [LARGE SCALE GENOMIC DNA]</scope>
    <source>
        <strain evidence="9 10">ICH-3</strain>
    </source>
</reference>
<dbReference type="RefSeq" id="WP_128200600.1">
    <property type="nucleotide sequence ID" value="NZ_SACT01000009.1"/>
</dbReference>
<gene>
    <name evidence="9" type="ORF">ENE75_21690</name>
</gene>
<dbReference type="Proteomes" id="UP000288178">
    <property type="component" value="Unassembled WGS sequence"/>
</dbReference>
<dbReference type="PANTHER" id="PTHR35038">
    <property type="entry name" value="DISSIMILATORY SULFITE REDUCTASE SIRA"/>
    <property type="match status" value="1"/>
</dbReference>
<keyword evidence="1" id="KW-0813">Transport</keyword>
<dbReference type="PANTHER" id="PTHR35038:SF6">
    <property type="entry name" value="SURFACE LOCALIZED DECAHEME CYTOCHROME C LIPOPROTEIN"/>
    <property type="match status" value="1"/>
</dbReference>
<dbReference type="GO" id="GO:0020037">
    <property type="term" value="F:heme binding"/>
    <property type="evidence" value="ECO:0007669"/>
    <property type="project" value="InterPro"/>
</dbReference>
<evidence type="ECO:0000256" key="6">
    <source>
        <dbReference type="ARBA" id="ARBA00023004"/>
    </source>
</evidence>
<keyword evidence="10" id="KW-1185">Reference proteome</keyword>
<accession>A0A3S2TK32</accession>
<keyword evidence="6" id="KW-0408">Iron</keyword>
<protein>
    <submittedName>
        <fullName evidence="9">Cytochrome C</fullName>
    </submittedName>
</protein>
<evidence type="ECO:0000256" key="2">
    <source>
        <dbReference type="ARBA" id="ARBA00022617"/>
    </source>
</evidence>
<dbReference type="GO" id="GO:0016491">
    <property type="term" value="F:oxidoreductase activity"/>
    <property type="evidence" value="ECO:0007669"/>
    <property type="project" value="TreeGrafter"/>
</dbReference>
<proteinExistence type="predicted"/>
<keyword evidence="4 7" id="KW-0732">Signal</keyword>
<evidence type="ECO:0000313" key="9">
    <source>
        <dbReference type="EMBL" id="RVT48964.1"/>
    </source>
</evidence>
<evidence type="ECO:0000313" key="10">
    <source>
        <dbReference type="Proteomes" id="UP000288178"/>
    </source>
</evidence>
<dbReference type="Gene3D" id="3.90.10.10">
    <property type="entry name" value="Cytochrome C3"/>
    <property type="match status" value="7"/>
</dbReference>
<dbReference type="GO" id="GO:0046872">
    <property type="term" value="F:metal ion binding"/>
    <property type="evidence" value="ECO:0007669"/>
    <property type="project" value="UniProtKB-KW"/>
</dbReference>
<organism evidence="9 10">
    <name type="scientific">Rubrivivax albus</name>
    <dbReference type="NCBI Taxonomy" id="2499835"/>
    <lineage>
        <taxon>Bacteria</taxon>
        <taxon>Pseudomonadati</taxon>
        <taxon>Pseudomonadota</taxon>
        <taxon>Betaproteobacteria</taxon>
        <taxon>Burkholderiales</taxon>
        <taxon>Sphaerotilaceae</taxon>
        <taxon>Rubrivivax</taxon>
    </lineage>
</organism>
<dbReference type="GO" id="GO:0009055">
    <property type="term" value="F:electron transfer activity"/>
    <property type="evidence" value="ECO:0007669"/>
    <property type="project" value="InterPro"/>
</dbReference>
<feature type="chain" id="PRO_5018718155" evidence="7">
    <location>
        <begin position="23"/>
        <end position="600"/>
    </location>
</feature>
<keyword evidence="3" id="KW-0479">Metal-binding</keyword>
<sequence length="600" mass="67827">MTRTWRCFLILCLSLLTSAAQAQSLESVLRPGDVIAGHAKWEDDCAACHVRFDRQAQDRLCMDCHKDVGADMRARKGFHGRLDPQACRSCHTDHRGRTARIVVLDTATFDHAKTDYALRGLHRDVKCAACHTPGRKWREAPQTCQACHTQDDVHKGSLGPTCADCHTETGWRDTTLDHDKTRFPLRGKHVDAKCDSCHKTAVFTDAPETCVACHRADDQSPKGHQGRFGEKCETCHDAQAWKPSRFRHERDTRFELRGAHRQAPCASCHKTPLYTTKTPTACVDCHRADDKHEGSLGRECGACHQEQRWTDVARFDHDRTRYPLRGLHRDARCSGCHTKPGQYQVADQRCVACHRADDHHEPTLGERCDSCHVEVGWKKVDRFDHATARFALRGAHRDVACSDCHRDTRYRKTPSQCIACHRADDQHEGQLGERCESCHTETRWTGVRYDHAQARFALTGRHVGVACSDCHRTPRYRDAPRDCLSCHRADDTHRGTLGAACESCHNTRDWRLWRFDHDRRTRFALDGAHQPLACTACHRAPAPVGQAIAPVGGDCVACHRTDDRHDGAFGARCDQCHVTSDWQRLHRRAGTVQRTGEGTR</sequence>
<dbReference type="SUPFAM" id="SSF48695">
    <property type="entry name" value="Multiheme cytochromes"/>
    <property type="match status" value="3"/>
</dbReference>
<dbReference type="AlphaFoldDB" id="A0A3S2TK32"/>
<evidence type="ECO:0000256" key="1">
    <source>
        <dbReference type="ARBA" id="ARBA00022448"/>
    </source>
</evidence>
<dbReference type="Pfam" id="PF02085">
    <property type="entry name" value="Cytochrom_CIII"/>
    <property type="match status" value="1"/>
</dbReference>
<keyword evidence="5" id="KW-0249">Electron transport</keyword>
<evidence type="ECO:0000256" key="3">
    <source>
        <dbReference type="ARBA" id="ARBA00022723"/>
    </source>
</evidence>
<name>A0A3S2TK32_9BURK</name>
<keyword evidence="2" id="KW-0349">Heme</keyword>
<evidence type="ECO:0000256" key="5">
    <source>
        <dbReference type="ARBA" id="ARBA00022982"/>
    </source>
</evidence>
<evidence type="ECO:0000256" key="7">
    <source>
        <dbReference type="SAM" id="SignalP"/>
    </source>
</evidence>
<dbReference type="InterPro" id="IPR051829">
    <property type="entry name" value="Multiheme_Cytochr_ET"/>
</dbReference>
<comment type="caution">
    <text evidence="9">The sequence shown here is derived from an EMBL/GenBank/DDBJ whole genome shotgun (WGS) entry which is preliminary data.</text>
</comment>
<evidence type="ECO:0000259" key="8">
    <source>
        <dbReference type="Pfam" id="PF02085"/>
    </source>
</evidence>
<feature type="domain" description="Class III cytochrome C" evidence="8">
    <location>
        <begin position="36"/>
        <end position="97"/>
    </location>
</feature>
<evidence type="ECO:0000256" key="4">
    <source>
        <dbReference type="ARBA" id="ARBA00022729"/>
    </source>
</evidence>
<feature type="signal peptide" evidence="7">
    <location>
        <begin position="1"/>
        <end position="22"/>
    </location>
</feature>
<dbReference type="InterPro" id="IPR020942">
    <property type="entry name" value="Cyt_c_III_dom"/>
</dbReference>
<dbReference type="InterPro" id="IPR036280">
    <property type="entry name" value="Multihaem_cyt_sf"/>
</dbReference>
<dbReference type="OrthoDB" id="9814800at2"/>
<dbReference type="EMBL" id="SACT01000009">
    <property type="protein sequence ID" value="RVT48964.1"/>
    <property type="molecule type" value="Genomic_DNA"/>
</dbReference>